<reference evidence="4 5" key="1">
    <citation type="submission" date="2018-02" db="EMBL/GenBank/DDBJ databases">
        <title>The genomes of Aspergillus section Nigri reveals drivers in fungal speciation.</title>
        <authorList>
            <consortium name="DOE Joint Genome Institute"/>
            <person name="Vesth T.C."/>
            <person name="Nybo J."/>
            <person name="Theobald S."/>
            <person name="Brandl J."/>
            <person name="Frisvad J.C."/>
            <person name="Nielsen K.F."/>
            <person name="Lyhne E.K."/>
            <person name="Kogle M.E."/>
            <person name="Kuo A."/>
            <person name="Riley R."/>
            <person name="Clum A."/>
            <person name="Nolan M."/>
            <person name="Lipzen A."/>
            <person name="Salamov A."/>
            <person name="Henrissat B."/>
            <person name="Wiebenga A."/>
            <person name="De vries R.P."/>
            <person name="Grigoriev I.V."/>
            <person name="Mortensen U.H."/>
            <person name="Andersen M.R."/>
            <person name="Baker S.E."/>
        </authorList>
    </citation>
    <scope>NUCLEOTIDE SEQUENCE [LARGE SCALE GENOMIC DNA]</scope>
    <source>
        <strain evidence="4 5">CBS 707.79</strain>
    </source>
</reference>
<dbReference type="Proteomes" id="UP000247810">
    <property type="component" value="Unassembled WGS sequence"/>
</dbReference>
<dbReference type="OrthoDB" id="4485682at2759"/>
<evidence type="ECO:0000256" key="1">
    <source>
        <dbReference type="SAM" id="MobiDB-lite"/>
    </source>
</evidence>
<feature type="domain" description="C2H2-type" evidence="3">
    <location>
        <begin position="728"/>
        <end position="749"/>
    </location>
</feature>
<keyword evidence="2" id="KW-0472">Membrane</keyword>
<name>A0A319DCK2_9EURO</name>
<dbReference type="VEuPathDB" id="FungiDB:BO71DRAFT_352011"/>
<organism evidence="4 5">
    <name type="scientific">Aspergillus ellipticus CBS 707.79</name>
    <dbReference type="NCBI Taxonomy" id="1448320"/>
    <lineage>
        <taxon>Eukaryota</taxon>
        <taxon>Fungi</taxon>
        <taxon>Dikarya</taxon>
        <taxon>Ascomycota</taxon>
        <taxon>Pezizomycotina</taxon>
        <taxon>Eurotiomycetes</taxon>
        <taxon>Eurotiomycetidae</taxon>
        <taxon>Eurotiales</taxon>
        <taxon>Aspergillaceae</taxon>
        <taxon>Aspergillus</taxon>
        <taxon>Aspergillus subgen. Circumdati</taxon>
    </lineage>
</organism>
<dbReference type="AlphaFoldDB" id="A0A319DCK2"/>
<feature type="compositionally biased region" description="Polar residues" evidence="1">
    <location>
        <begin position="680"/>
        <end position="692"/>
    </location>
</feature>
<gene>
    <name evidence="4" type="ORF">BO71DRAFT_352011</name>
</gene>
<dbReference type="PROSITE" id="PS00028">
    <property type="entry name" value="ZINC_FINGER_C2H2_1"/>
    <property type="match status" value="1"/>
</dbReference>
<dbReference type="InterPro" id="IPR013087">
    <property type="entry name" value="Znf_C2H2_type"/>
</dbReference>
<evidence type="ECO:0000259" key="3">
    <source>
        <dbReference type="PROSITE" id="PS00028"/>
    </source>
</evidence>
<accession>A0A319DCK2</accession>
<feature type="compositionally biased region" description="Low complexity" evidence="1">
    <location>
        <begin position="12"/>
        <end position="21"/>
    </location>
</feature>
<evidence type="ECO:0000256" key="2">
    <source>
        <dbReference type="SAM" id="Phobius"/>
    </source>
</evidence>
<dbReference type="EMBL" id="KZ825859">
    <property type="protein sequence ID" value="PYH95099.1"/>
    <property type="molecule type" value="Genomic_DNA"/>
</dbReference>
<dbReference type="STRING" id="1448320.A0A319DCK2"/>
<feature type="region of interest" description="Disordered" evidence="1">
    <location>
        <begin position="92"/>
        <end position="117"/>
    </location>
</feature>
<protein>
    <submittedName>
        <fullName evidence="4">C2H2 finger domain protein</fullName>
    </submittedName>
</protein>
<keyword evidence="2" id="KW-0812">Transmembrane</keyword>
<dbReference type="Gene3D" id="3.30.160.60">
    <property type="entry name" value="Classic Zinc Finger"/>
    <property type="match status" value="1"/>
</dbReference>
<sequence length="793" mass="91772">MPRQKRATVRTAVSEASSASADTDDDKLYHPDSDTDLTEPEYPSPGSQKSKRRKIQKNAELQPLDIASQGCPAPNSTKGMNMSAVELHHARYEDPADDTDEDLSKVPGDYGRSEKTKKQRLRLKDRWARYCQTKAIEPSAELKWCNAGEALRQATSNDMYRFLNWCLKLQYNPDGRLLKGYTKASALEADWKFLRTYYTQVTGHTMSKMMGDEVRTGIRYLIDKYSLDTQPRENVPVYIEDMVPFNETILRTREKRFHLGFQRILLCLYITLGLFTINRKNAILHLQFKHLQISLQKDPQGGPPIPMIELQPRFVKSYLGMSKINTFALPEIVYGVSLVLSPHVLLFIILFYVGAFEAPHLNSMEDLRRLLIKDDRQEMLLPLKKEMDDYYIFPKVHVVKGKPRILWKAPMNEATLDAQLRSISEIHGLLNYFFSHQFRYGGGALLDKSGFVSEAQRSVIMNHASSRTFVQHYCPRQHAGMQEIMCDLKPNLELLRAVSRMSRWIDQRRPRDLTDADRASVEKNPELQSALRWQFKLESQYNSSNNPTLREILEDQKWKVDNLRRSLQEKQRKEVRRDFSRKQAVIDIEKQLAEGAAVNDIEKQLAEGAAVNDEVAHQVLRKDFAMPPQQIGLVKTFFTWPTTDSLEDEWTRRNKAIAAGVEYCGFAEGGPLKGRRLKCSTPSNDENQNTTPPARKRKLDEQSTVILWEKESAALQEDIIHNPRPVVCFQCHKKYSDHNGLKRHFMTSHLQDDRCNFCDDLKFHHEMHLQRHAADVHRLRTKVCNEPLNHKFF</sequence>
<proteinExistence type="predicted"/>
<dbReference type="PANTHER" id="PTHR37535:SF2">
    <property type="entry name" value="FINGER DOMAIN PROTEIN, PUTATIVE (AFU_ORTHOLOGUE AFUA_6G09300)-RELATED"/>
    <property type="match status" value="1"/>
</dbReference>
<dbReference type="Pfam" id="PF11917">
    <property type="entry name" value="DUF3435"/>
    <property type="match status" value="1"/>
</dbReference>
<evidence type="ECO:0000313" key="5">
    <source>
        <dbReference type="Proteomes" id="UP000247810"/>
    </source>
</evidence>
<dbReference type="SMART" id="SM00355">
    <property type="entry name" value="ZnF_C2H2"/>
    <property type="match status" value="2"/>
</dbReference>
<keyword evidence="2" id="KW-1133">Transmembrane helix</keyword>
<feature type="region of interest" description="Disordered" evidence="1">
    <location>
        <begin position="1"/>
        <end position="79"/>
    </location>
</feature>
<evidence type="ECO:0000313" key="4">
    <source>
        <dbReference type="EMBL" id="PYH95099.1"/>
    </source>
</evidence>
<keyword evidence="5" id="KW-1185">Reference proteome</keyword>
<feature type="region of interest" description="Disordered" evidence="1">
    <location>
        <begin position="675"/>
        <end position="699"/>
    </location>
</feature>
<dbReference type="PANTHER" id="PTHR37535">
    <property type="entry name" value="FLUG DOMAIN PROTEIN"/>
    <property type="match status" value="1"/>
</dbReference>
<dbReference type="InterPro" id="IPR021842">
    <property type="entry name" value="DUF3435"/>
</dbReference>
<feature type="transmembrane region" description="Helical" evidence="2">
    <location>
        <begin position="260"/>
        <end position="277"/>
    </location>
</feature>
<feature type="transmembrane region" description="Helical" evidence="2">
    <location>
        <begin position="332"/>
        <end position="354"/>
    </location>
</feature>